<evidence type="ECO:0000313" key="4">
    <source>
        <dbReference type="Proteomes" id="UP001210231"/>
    </source>
</evidence>
<evidence type="ECO:0000313" key="3">
    <source>
        <dbReference type="EMBL" id="MDA3616277.1"/>
    </source>
</evidence>
<gene>
    <name evidence="3" type="ORF">O3P16_15780</name>
</gene>
<dbReference type="EMBL" id="JAQGEF010000026">
    <property type="protein sequence ID" value="MDA3616277.1"/>
    <property type="molecule type" value="Genomic_DNA"/>
</dbReference>
<keyword evidence="1" id="KW-0732">Signal</keyword>
<feature type="domain" description="POTRA" evidence="2">
    <location>
        <begin position="27"/>
        <end position="81"/>
    </location>
</feature>
<feature type="signal peptide" evidence="1">
    <location>
        <begin position="1"/>
        <end position="23"/>
    </location>
</feature>
<dbReference type="Pfam" id="PF07244">
    <property type="entry name" value="POTRA"/>
    <property type="match status" value="1"/>
</dbReference>
<dbReference type="RefSeq" id="WP_407032607.1">
    <property type="nucleotide sequence ID" value="NZ_JAQGEF010000026.1"/>
</dbReference>
<organism evidence="3 4">
    <name type="scientific">Polluticaenibacter yanchengensis</name>
    <dbReference type="NCBI Taxonomy" id="3014562"/>
    <lineage>
        <taxon>Bacteria</taxon>
        <taxon>Pseudomonadati</taxon>
        <taxon>Bacteroidota</taxon>
        <taxon>Chitinophagia</taxon>
        <taxon>Chitinophagales</taxon>
        <taxon>Chitinophagaceae</taxon>
        <taxon>Polluticaenibacter</taxon>
    </lineage>
</organism>
<comment type="caution">
    <text evidence="3">The sequence shown here is derived from an EMBL/GenBank/DDBJ whole genome shotgun (WGS) entry which is preliminary data.</text>
</comment>
<evidence type="ECO:0000259" key="2">
    <source>
        <dbReference type="Pfam" id="PF07244"/>
    </source>
</evidence>
<reference evidence="3 4" key="1">
    <citation type="submission" date="2022-12" db="EMBL/GenBank/DDBJ databases">
        <title>Chitinophagaceae gen. sp. nov., a new member of the family Chitinophagaceae, isolated from soil in a chemical factory.</title>
        <authorList>
            <person name="Ke Z."/>
        </authorList>
    </citation>
    <scope>NUCLEOTIDE SEQUENCE [LARGE SCALE GENOMIC DNA]</scope>
    <source>
        <strain evidence="3 4">LY-5</strain>
    </source>
</reference>
<proteinExistence type="predicted"/>
<dbReference type="Proteomes" id="UP001210231">
    <property type="component" value="Unassembled WGS sequence"/>
</dbReference>
<name>A0ABT4UN67_9BACT</name>
<sequence length="483" mass="56789">MPLTRTLLPLLITFICSIGLLQAQTFQVAEISFEGNKKTKDFIVEREIVLKKDSAYSAEVFSNYLWRSKENLMNTTLFVDVLFDTTLVADGHYKVHFLLKERWYIFPTPYFTVADRNWNVWINEHNASLSRTNVGVKLRHENVTGRNDKFNLWLIGGYTRQVSFNYLRPFVDKRLRFGYKVSFKHIASNEINFATDANKQLFYSANHKSRELYSADAALTYNKNSRLRMQLYGRYNFEKIADTIAKLNPGYFGNATTKATYLDFIWSTQYYKVDYIPYPLRGWFLTTQLQQRLSENSSLNMTKIQAELFAVKQIGKNNYLDLYIYGVHKFQNNLPFANAQLFGYTNKYIQGLEYFVLDGNSGFLSRLTFKKNIFNWYIKSLFKDKKKENPGGLRKTFNELSKTHNDIPFRVFLKVYGNVGYIDSRYSNNNYLSNQWLRTAGIGIDILTAYDFVFRFDLSFNQFERGGISNLPNKFFYHINENY</sequence>
<protein>
    <recommendedName>
        <fullName evidence="2">POTRA domain-containing protein</fullName>
    </recommendedName>
</protein>
<feature type="chain" id="PRO_5046586427" description="POTRA domain-containing protein" evidence="1">
    <location>
        <begin position="24"/>
        <end position="483"/>
    </location>
</feature>
<dbReference type="InterPro" id="IPR010827">
    <property type="entry name" value="BamA/TamA_POTRA"/>
</dbReference>
<evidence type="ECO:0000256" key="1">
    <source>
        <dbReference type="SAM" id="SignalP"/>
    </source>
</evidence>
<dbReference type="Gene3D" id="3.10.20.310">
    <property type="entry name" value="membrane protein fhac"/>
    <property type="match status" value="1"/>
</dbReference>
<keyword evidence="4" id="KW-1185">Reference proteome</keyword>
<accession>A0ABT4UN67</accession>